<dbReference type="SUPFAM" id="SSF48371">
    <property type="entry name" value="ARM repeat"/>
    <property type="match status" value="1"/>
</dbReference>
<evidence type="ECO:0008006" key="4">
    <source>
        <dbReference type="Google" id="ProtNLM"/>
    </source>
</evidence>
<feature type="compositionally biased region" description="Low complexity" evidence="1">
    <location>
        <begin position="101"/>
        <end position="111"/>
    </location>
</feature>
<comment type="caution">
    <text evidence="2">The sequence shown here is derived from an EMBL/GenBank/DDBJ whole genome shotgun (WGS) entry which is preliminary data.</text>
</comment>
<feature type="non-terminal residue" evidence="2">
    <location>
        <position position="1"/>
    </location>
</feature>
<dbReference type="PANTHER" id="PTHR19316:SF18">
    <property type="entry name" value="HSP70-BINDING PROTEIN 1"/>
    <property type="match status" value="1"/>
</dbReference>
<name>A0AAD3DNY9_9CHLO</name>
<evidence type="ECO:0000313" key="2">
    <source>
        <dbReference type="EMBL" id="GFR45340.1"/>
    </source>
</evidence>
<accession>A0AAD3DNY9</accession>
<dbReference type="GO" id="GO:0000774">
    <property type="term" value="F:adenyl-nucleotide exchange factor activity"/>
    <property type="evidence" value="ECO:0007669"/>
    <property type="project" value="TreeGrafter"/>
</dbReference>
<gene>
    <name evidence="2" type="ORF">Agub_g6709</name>
</gene>
<dbReference type="InterPro" id="IPR011989">
    <property type="entry name" value="ARM-like"/>
</dbReference>
<evidence type="ECO:0000256" key="1">
    <source>
        <dbReference type="SAM" id="MobiDB-lite"/>
    </source>
</evidence>
<dbReference type="Gene3D" id="1.25.10.10">
    <property type="entry name" value="Leucine-rich Repeat Variant"/>
    <property type="match status" value="1"/>
</dbReference>
<dbReference type="PANTHER" id="PTHR19316">
    <property type="entry name" value="PROTEIN FOLDING REGULATOR"/>
    <property type="match status" value="1"/>
</dbReference>
<sequence>MSFPQWKGLWDWSMKYADGTGASRFRPEDVDPEKMKWLEEALKHYMIDFSARMRDIKATLERDTSAAASASQQRQQGQGQQQAGGSDQGPVAGGGEEERVGAAAGSVAGSAAGDLEEREALLEELMDIVSSIDYARDLHKIGGLPVLLELLASPHPSLRWRTAEVV</sequence>
<organism evidence="2 3">
    <name type="scientific">Astrephomene gubernaculifera</name>
    <dbReference type="NCBI Taxonomy" id="47775"/>
    <lineage>
        <taxon>Eukaryota</taxon>
        <taxon>Viridiplantae</taxon>
        <taxon>Chlorophyta</taxon>
        <taxon>core chlorophytes</taxon>
        <taxon>Chlorophyceae</taxon>
        <taxon>CS clade</taxon>
        <taxon>Chlamydomonadales</taxon>
        <taxon>Astrephomenaceae</taxon>
        <taxon>Astrephomene</taxon>
    </lineage>
</organism>
<reference evidence="2 3" key="1">
    <citation type="journal article" date="2021" name="Sci. Rep.">
        <title>Genome sequencing of the multicellular alga Astrephomene provides insights into convergent evolution of germ-soma differentiation.</title>
        <authorList>
            <person name="Yamashita S."/>
            <person name="Yamamoto K."/>
            <person name="Matsuzaki R."/>
            <person name="Suzuki S."/>
            <person name="Yamaguchi H."/>
            <person name="Hirooka S."/>
            <person name="Minakuchi Y."/>
            <person name="Miyagishima S."/>
            <person name="Kawachi M."/>
            <person name="Toyoda A."/>
            <person name="Nozaki H."/>
        </authorList>
    </citation>
    <scope>NUCLEOTIDE SEQUENCE [LARGE SCALE GENOMIC DNA]</scope>
    <source>
        <strain evidence="2 3">NIES-4017</strain>
    </source>
</reference>
<dbReference type="InterPro" id="IPR050693">
    <property type="entry name" value="Hsp70_NEF-Inhibitors"/>
</dbReference>
<dbReference type="InterPro" id="IPR016024">
    <property type="entry name" value="ARM-type_fold"/>
</dbReference>
<proteinExistence type="predicted"/>
<feature type="region of interest" description="Disordered" evidence="1">
    <location>
        <begin position="61"/>
        <end position="111"/>
    </location>
</feature>
<dbReference type="EMBL" id="BMAR01000009">
    <property type="protein sequence ID" value="GFR45340.1"/>
    <property type="molecule type" value="Genomic_DNA"/>
</dbReference>
<protein>
    <recommendedName>
        <fullName evidence="4">Nucleotide exchange factor Fes1 domain-containing protein</fullName>
    </recommendedName>
</protein>
<keyword evidence="3" id="KW-1185">Reference proteome</keyword>
<dbReference type="AlphaFoldDB" id="A0AAD3DNY9"/>
<dbReference type="Proteomes" id="UP001054857">
    <property type="component" value="Unassembled WGS sequence"/>
</dbReference>
<feature type="compositionally biased region" description="Low complexity" evidence="1">
    <location>
        <begin position="65"/>
        <end position="89"/>
    </location>
</feature>
<evidence type="ECO:0000313" key="3">
    <source>
        <dbReference type="Proteomes" id="UP001054857"/>
    </source>
</evidence>
<dbReference type="GO" id="GO:0005783">
    <property type="term" value="C:endoplasmic reticulum"/>
    <property type="evidence" value="ECO:0007669"/>
    <property type="project" value="TreeGrafter"/>
</dbReference>